<dbReference type="PANTHER" id="PTHR37544:SF3">
    <property type="entry name" value="SPRAY"/>
    <property type="match status" value="1"/>
</dbReference>
<evidence type="ECO:0000313" key="2">
    <source>
        <dbReference type="EMBL" id="PMD12671.1"/>
    </source>
</evidence>
<dbReference type="AlphaFoldDB" id="A0A2J6PF52"/>
<sequence>MLLKAFYEQLLTWEPIRQLLTPGGGSLVDSSVLTPIRIAIISAHIGTAFSAGLTFFDTGYCSSTQLNAIGICPPRLSVNPPIVDVVIVTLIIQVLTIIYVISQWWKKPGGFSADPTSVAGIAAFMGHPEIEQEFVAIPTEITYAGLKKRLKGKKFRLGQFATERGTVKYGIMPVDDEGTDPRKKDDGFFSKIKNGWSKFSGKFTVLHNWKRNRHMFDIVFVMFLIALLGLTIDAVSRINRSQVVFLATASVHGTGWRIFTTIMGVIVSYFWGQFFQDAQTFAPYIDLAKGSSDPGSTILLRRHSIPLTAFFPLLWHCHYTPAMVAFIGLIAEILIVALSGLPYRPGQSRGEFLFWGITSLAILTIMITMLIAVFFWRRKLPHLPRAPESIAAVMTYVAGTSMTRDFNGLEQLKRKERDQAIKDLEKTYAYWWRREEDGRIRWIVDVVPGEKNNRALMDGANDFS</sequence>
<organism evidence="2 3">
    <name type="scientific">Hyaloscypha hepaticicola</name>
    <dbReference type="NCBI Taxonomy" id="2082293"/>
    <lineage>
        <taxon>Eukaryota</taxon>
        <taxon>Fungi</taxon>
        <taxon>Dikarya</taxon>
        <taxon>Ascomycota</taxon>
        <taxon>Pezizomycotina</taxon>
        <taxon>Leotiomycetes</taxon>
        <taxon>Helotiales</taxon>
        <taxon>Hyaloscyphaceae</taxon>
        <taxon>Hyaloscypha</taxon>
    </lineage>
</organism>
<name>A0A2J6PF52_9HELO</name>
<dbReference type="Proteomes" id="UP000235672">
    <property type="component" value="Unassembled WGS sequence"/>
</dbReference>
<keyword evidence="1" id="KW-0472">Membrane</keyword>
<feature type="transmembrane region" description="Helical" evidence="1">
    <location>
        <begin position="322"/>
        <end position="341"/>
    </location>
</feature>
<dbReference type="EMBL" id="KZ613545">
    <property type="protein sequence ID" value="PMD12671.1"/>
    <property type="molecule type" value="Genomic_DNA"/>
</dbReference>
<keyword evidence="1" id="KW-0812">Transmembrane</keyword>
<feature type="transmembrane region" description="Helical" evidence="1">
    <location>
        <begin position="353"/>
        <end position="376"/>
    </location>
</feature>
<feature type="transmembrane region" description="Helical" evidence="1">
    <location>
        <begin position="255"/>
        <end position="272"/>
    </location>
</feature>
<reference evidence="2 3" key="1">
    <citation type="submission" date="2016-05" db="EMBL/GenBank/DDBJ databases">
        <title>A degradative enzymes factory behind the ericoid mycorrhizal symbiosis.</title>
        <authorList>
            <consortium name="DOE Joint Genome Institute"/>
            <person name="Martino E."/>
            <person name="Morin E."/>
            <person name="Grelet G."/>
            <person name="Kuo A."/>
            <person name="Kohler A."/>
            <person name="Daghino S."/>
            <person name="Barry K."/>
            <person name="Choi C."/>
            <person name="Cichocki N."/>
            <person name="Clum A."/>
            <person name="Copeland A."/>
            <person name="Hainaut M."/>
            <person name="Haridas S."/>
            <person name="Labutti K."/>
            <person name="Lindquist E."/>
            <person name="Lipzen A."/>
            <person name="Khouja H.-R."/>
            <person name="Murat C."/>
            <person name="Ohm R."/>
            <person name="Olson A."/>
            <person name="Spatafora J."/>
            <person name="Veneault-Fourrey C."/>
            <person name="Henrissat B."/>
            <person name="Grigoriev I."/>
            <person name="Martin F."/>
            <person name="Perotto S."/>
        </authorList>
    </citation>
    <scope>NUCLEOTIDE SEQUENCE [LARGE SCALE GENOMIC DNA]</scope>
    <source>
        <strain evidence="2 3">UAMH 7357</strain>
    </source>
</reference>
<protein>
    <submittedName>
        <fullName evidence="2">Uncharacterized protein</fullName>
    </submittedName>
</protein>
<feature type="transmembrane region" description="Helical" evidence="1">
    <location>
        <begin position="215"/>
        <end position="235"/>
    </location>
</feature>
<keyword evidence="3" id="KW-1185">Reference proteome</keyword>
<evidence type="ECO:0000313" key="3">
    <source>
        <dbReference type="Proteomes" id="UP000235672"/>
    </source>
</evidence>
<feature type="transmembrane region" description="Helical" evidence="1">
    <location>
        <begin position="82"/>
        <end position="101"/>
    </location>
</feature>
<dbReference type="PANTHER" id="PTHR37544">
    <property type="entry name" value="SPRAY-RELATED"/>
    <property type="match status" value="1"/>
</dbReference>
<keyword evidence="1" id="KW-1133">Transmembrane helix</keyword>
<dbReference type="Pfam" id="PF11915">
    <property type="entry name" value="DUF3433"/>
    <property type="match status" value="1"/>
</dbReference>
<evidence type="ECO:0000256" key="1">
    <source>
        <dbReference type="SAM" id="Phobius"/>
    </source>
</evidence>
<dbReference type="OrthoDB" id="5428901at2759"/>
<proteinExistence type="predicted"/>
<accession>A0A2J6PF52</accession>
<dbReference type="InterPro" id="IPR021840">
    <property type="entry name" value="DUF3433"/>
</dbReference>
<gene>
    <name evidence="2" type="ORF">NA56DRAFT_712933</name>
</gene>